<sequence length="40" mass="4209">MSNQPLPLSSHLATPDTNVKGGLVNVSIHPRALPSQKGVF</sequence>
<dbReference type="KEGG" id="vg:6369699"/>
<organism evidence="2 3">
    <name type="scientific">Rose spring dwarf-associated virus</name>
    <dbReference type="NCBI Taxonomy" id="474454"/>
    <lineage>
        <taxon>Viruses</taxon>
        <taxon>Riboviria</taxon>
        <taxon>Orthornavirae</taxon>
        <taxon>Kitrinoviricota</taxon>
        <taxon>Tolucaviricetes</taxon>
        <taxon>Tolivirales</taxon>
        <taxon>Tombusviridae</taxon>
        <taxon>Regressovirinae</taxon>
        <taxon>Luteovirus</taxon>
        <taxon>Luteovirus rosae</taxon>
    </lineage>
</organism>
<dbReference type="GeneID" id="6369699"/>
<proteinExistence type="predicted"/>
<evidence type="ECO:0000313" key="2">
    <source>
        <dbReference type="EMBL" id="ABV89772.1"/>
    </source>
</evidence>
<dbReference type="Proteomes" id="UP000204276">
    <property type="component" value="Segment"/>
</dbReference>
<reference evidence="2 3" key="1">
    <citation type="journal article" date="2008" name="Virology">
        <title>Rose spring dwarf-associated virus has RNA structural and gene-expression features like those of Barley yellow dwarf virus.</title>
        <authorList>
            <person name="Salem N.M."/>
            <person name="Miller W.A."/>
            <person name="Rowhani A."/>
            <person name="Golino D.A."/>
            <person name="Moyne A.L."/>
            <person name="Falk B.W."/>
        </authorList>
    </citation>
    <scope>NUCLEOTIDE SEQUENCE [LARGE SCALE GENOMIC DNA]</scope>
    <source>
        <strain evidence="2">California</strain>
    </source>
</reference>
<name>B3FHC5_9TOMB</name>
<keyword evidence="3" id="KW-1185">Reference proteome</keyword>
<protein>
    <submittedName>
        <fullName evidence="2">p8 protein</fullName>
    </submittedName>
</protein>
<evidence type="ECO:0000313" key="3">
    <source>
        <dbReference type="Proteomes" id="UP000204276"/>
    </source>
</evidence>
<feature type="region of interest" description="Disordered" evidence="1">
    <location>
        <begin position="1"/>
        <end position="21"/>
    </location>
</feature>
<evidence type="ECO:0000256" key="1">
    <source>
        <dbReference type="SAM" id="MobiDB-lite"/>
    </source>
</evidence>
<dbReference type="RefSeq" id="YP_001949743.1">
    <property type="nucleotide sequence ID" value="NC_010806.1"/>
</dbReference>
<feature type="compositionally biased region" description="Polar residues" evidence="1">
    <location>
        <begin position="1"/>
        <end position="17"/>
    </location>
</feature>
<dbReference type="EMBL" id="EU024678">
    <property type="protein sequence ID" value="ABV89772.1"/>
    <property type="molecule type" value="Genomic_RNA"/>
</dbReference>
<accession>B3FHC5</accession>